<reference evidence="1" key="1">
    <citation type="submission" date="2021-06" db="EMBL/GenBank/DDBJ databases">
        <authorList>
            <person name="Kallberg Y."/>
            <person name="Tangrot J."/>
            <person name="Rosling A."/>
        </authorList>
    </citation>
    <scope>NUCLEOTIDE SEQUENCE</scope>
    <source>
        <strain evidence="1">MA461A</strain>
    </source>
</reference>
<keyword evidence="2" id="KW-1185">Reference proteome</keyword>
<gene>
    <name evidence="1" type="ORF">RPERSI_LOCUS7040</name>
</gene>
<proteinExistence type="predicted"/>
<feature type="non-terminal residue" evidence="1">
    <location>
        <position position="1"/>
    </location>
</feature>
<sequence>IETAGPTVGLSDKYMFKIFLIVKWLAYLIANSIIQYYFNYFNRPSKIPGPLPLPIIGNLHQCGEDLPAAIETFHKKYGDLYEFYIGSTRAVVISKPDLAEKVWGALSLKNATFVMRNAYSEGIVELGLGTKGMVLNRDIDVWAVNRKFMRVISSPPFLRESINITSNMIDQMFEFWKVIEKKGMPIEVSQWIDALGAEIVSTTATGKRITAMTELFNELKIENNKSKVQGAWQNGVKFTKAIHLYNESMSFMMLFPTKFRRNVPFIKDVNKKYLDNRDWIYQEMDRIVSERQKEIENTPLDQPLEPNILTLLLTTNTERDLDKISVSKFDRPLTNDEVISILREVFTGGLDTTSNSLSYIIFYLAKNRDVYLKMRQEVLDVYGTLDNPELTLESYGKLKYIEAVINEGIRIFPSVSWMPRAATEDVEFDGFTIKADTTVYTDFSALSHNPKYFKDPEIFNPDRFLNDKESIVKYTYMPFGSGFRICPGRMWAMIQMKTFFIKLVCTFDIESNDKNDKPKYSFHTIRRPKDINIFIKTRKN</sequence>
<accession>A0ACA9N6N0</accession>
<dbReference type="Proteomes" id="UP000789920">
    <property type="component" value="Unassembled WGS sequence"/>
</dbReference>
<name>A0ACA9N6N0_9GLOM</name>
<evidence type="ECO:0000313" key="2">
    <source>
        <dbReference type="Proteomes" id="UP000789920"/>
    </source>
</evidence>
<comment type="caution">
    <text evidence="1">The sequence shown here is derived from an EMBL/GenBank/DDBJ whole genome shotgun (WGS) entry which is preliminary data.</text>
</comment>
<dbReference type="EMBL" id="CAJVQC010011626">
    <property type="protein sequence ID" value="CAG8629370.1"/>
    <property type="molecule type" value="Genomic_DNA"/>
</dbReference>
<organism evidence="1 2">
    <name type="scientific">Racocetra persica</name>
    <dbReference type="NCBI Taxonomy" id="160502"/>
    <lineage>
        <taxon>Eukaryota</taxon>
        <taxon>Fungi</taxon>
        <taxon>Fungi incertae sedis</taxon>
        <taxon>Mucoromycota</taxon>
        <taxon>Glomeromycotina</taxon>
        <taxon>Glomeromycetes</taxon>
        <taxon>Diversisporales</taxon>
        <taxon>Gigasporaceae</taxon>
        <taxon>Racocetra</taxon>
    </lineage>
</organism>
<protein>
    <submittedName>
        <fullName evidence="1">16728_t:CDS:1</fullName>
    </submittedName>
</protein>
<evidence type="ECO:0000313" key="1">
    <source>
        <dbReference type="EMBL" id="CAG8629370.1"/>
    </source>
</evidence>